<dbReference type="SUPFAM" id="SSF142433">
    <property type="entry name" value="CinA-like"/>
    <property type="match status" value="1"/>
</dbReference>
<dbReference type="InterPro" id="IPR008136">
    <property type="entry name" value="CinA_C"/>
</dbReference>
<evidence type="ECO:0000313" key="2">
    <source>
        <dbReference type="EMBL" id="UQY43404.1"/>
    </source>
</evidence>
<dbReference type="NCBIfam" id="NF002975">
    <property type="entry name" value="PRK03661.1"/>
    <property type="match status" value="1"/>
</dbReference>
<dbReference type="Gene3D" id="3.90.950.20">
    <property type="entry name" value="CinA-like"/>
    <property type="match status" value="1"/>
</dbReference>
<keyword evidence="2" id="KW-0378">Hydrolase</keyword>
<dbReference type="RefSeq" id="WP_249892073.1">
    <property type="nucleotide sequence ID" value="NZ_CP082904.1"/>
</dbReference>
<name>A0ABY4R5M3_9GAMM</name>
<dbReference type="Pfam" id="PF02464">
    <property type="entry name" value="CinA"/>
    <property type="match status" value="1"/>
</dbReference>
<protein>
    <submittedName>
        <fullName evidence="2">Nicotinamide-nucleotide amidase</fullName>
        <ecNumber evidence="2">3.5.1.42</ecNumber>
    </submittedName>
</protein>
<accession>A0ABY4R5M3</accession>
<dbReference type="GO" id="GO:0019159">
    <property type="term" value="F:nicotinamide-nucleotide amidase activity"/>
    <property type="evidence" value="ECO:0007669"/>
    <property type="project" value="UniProtKB-EC"/>
</dbReference>
<proteinExistence type="predicted"/>
<reference evidence="2" key="1">
    <citation type="submission" date="2021-09" db="EMBL/GenBank/DDBJ databases">
        <title>First case of bloodstream infection caused by Mixta hanseatica sp. nov., a member of the Erwiniaceae family.</title>
        <authorList>
            <person name="Both A."/>
            <person name="Huang J."/>
            <person name="Wenzel P."/>
            <person name="Aepfelbacher M."/>
            <person name="Rohde H."/>
            <person name="Christner M."/>
            <person name="Hentschke M."/>
        </authorList>
    </citation>
    <scope>NUCLEOTIDE SEQUENCE</scope>
    <source>
        <strain evidence="2">X22927</strain>
    </source>
</reference>
<dbReference type="Proteomes" id="UP001056635">
    <property type="component" value="Chromosome"/>
</dbReference>
<gene>
    <name evidence="2" type="primary">pncC</name>
    <name evidence="2" type="ORF">K6958_16235</name>
</gene>
<sequence>MTDEQLKALSAANGQLLLQRQATVTTAESCTGGWIAKVFTDIAGSSAWFERAFITYSNDAKQQMVGVSAASLQQWGAVSEQVVKEMAQGALKEAGADFAIAVSGIAGPDGGTAEKPVGTVWFGFAAATGETRQKCVVFQGDRDAVRRQTVATALQILHDDFLKYLT</sequence>
<dbReference type="EMBL" id="CP082904">
    <property type="protein sequence ID" value="UQY43404.1"/>
    <property type="molecule type" value="Genomic_DNA"/>
</dbReference>
<evidence type="ECO:0000259" key="1">
    <source>
        <dbReference type="Pfam" id="PF02464"/>
    </source>
</evidence>
<organism evidence="2 3">
    <name type="scientific">Mixta hanseatica</name>
    <dbReference type="NCBI Taxonomy" id="2872648"/>
    <lineage>
        <taxon>Bacteria</taxon>
        <taxon>Pseudomonadati</taxon>
        <taxon>Pseudomonadota</taxon>
        <taxon>Gammaproteobacteria</taxon>
        <taxon>Enterobacterales</taxon>
        <taxon>Erwiniaceae</taxon>
        <taxon>Mixta</taxon>
    </lineage>
</organism>
<dbReference type="InterPro" id="IPR036653">
    <property type="entry name" value="CinA-like_C"/>
</dbReference>
<dbReference type="NCBIfam" id="TIGR00199">
    <property type="entry name" value="PncC_domain"/>
    <property type="match status" value="1"/>
</dbReference>
<feature type="domain" description="CinA C-terminal" evidence="1">
    <location>
        <begin position="9"/>
        <end position="159"/>
    </location>
</feature>
<keyword evidence="3" id="KW-1185">Reference proteome</keyword>
<dbReference type="EC" id="3.5.1.42" evidence="2"/>
<evidence type="ECO:0000313" key="3">
    <source>
        <dbReference type="Proteomes" id="UP001056635"/>
    </source>
</evidence>